<name>A0A2S6H7X4_9GAMM</name>
<feature type="domain" description="Flagellar assembly protein T middle" evidence="2">
    <location>
        <begin position="121"/>
        <end position="277"/>
    </location>
</feature>
<keyword evidence="4" id="KW-0282">Flagellum</keyword>
<comment type="caution">
    <text evidence="4">The sequence shown here is derived from an EMBL/GenBank/DDBJ whole genome shotgun (WGS) entry which is preliminary data.</text>
</comment>
<dbReference type="Gene3D" id="3.30.1660.40">
    <property type="entry name" value="FlgT, N-terminal domain"/>
    <property type="match status" value="1"/>
</dbReference>
<feature type="chain" id="PRO_5015496890" evidence="1">
    <location>
        <begin position="21"/>
        <end position="409"/>
    </location>
</feature>
<dbReference type="RefSeq" id="WP_104422001.1">
    <property type="nucleotide sequence ID" value="NZ_PTIY01000001.1"/>
</dbReference>
<accession>A0A2S6H7X4</accession>
<feature type="domain" description="Flagellar assembly protein T N-terminal" evidence="3">
    <location>
        <begin position="32"/>
        <end position="117"/>
    </location>
</feature>
<keyword evidence="5" id="KW-1185">Reference proteome</keyword>
<dbReference type="InterPro" id="IPR038180">
    <property type="entry name" value="FlgT_N_sf"/>
</dbReference>
<dbReference type="Gene3D" id="3.40.50.10610">
    <property type="entry name" value="ABC-type transport auxiliary lipoprotein component"/>
    <property type="match status" value="1"/>
</dbReference>
<dbReference type="InterPro" id="IPR032386">
    <property type="entry name" value="FlgT_M"/>
</dbReference>
<keyword evidence="1" id="KW-0732">Signal</keyword>
<evidence type="ECO:0000313" key="4">
    <source>
        <dbReference type="EMBL" id="PPK73592.1"/>
    </source>
</evidence>
<feature type="signal peptide" evidence="1">
    <location>
        <begin position="1"/>
        <end position="20"/>
    </location>
</feature>
<gene>
    <name evidence="4" type="ORF">B0F88_101121</name>
</gene>
<evidence type="ECO:0000313" key="5">
    <source>
        <dbReference type="Proteomes" id="UP000238071"/>
    </source>
</evidence>
<dbReference type="AlphaFoldDB" id="A0A2S6H7X4"/>
<dbReference type="InterPro" id="IPR032370">
    <property type="entry name" value="FlgT_N"/>
</dbReference>
<dbReference type="PROSITE" id="PS51257">
    <property type="entry name" value="PROKAR_LIPOPROTEIN"/>
    <property type="match status" value="1"/>
</dbReference>
<evidence type="ECO:0000256" key="1">
    <source>
        <dbReference type="SAM" id="SignalP"/>
    </source>
</evidence>
<sequence length="409" mass="44690">MAKILLKYLWIACLLTQSCAAVQPQANPDVKVVTAEGQAAINKSAPLLAKKQALQDAIRQASMQGSVNVHSQTLIDQNNVSIDAVSMRTAAAVNNTKILKEWTTDNIYHVIATVELSADNSCSPHYRKRIIATGFPLANQGQMSAHETQDLHTGIPRELNNLLMESGNFIVSNSANINLYPRPDLAPELQDRTAYHPSKLMQIAASNGVQFVLSGVIRDLEVESTEYISGAGPLAFARSLARDVIARRGIGIDVYVHDGFTGALIFQQRYVDTVIGDVWIPSSYTVGSERFNSTSTGEKITQIIEQASNDISRALSCYPFTTRIIEVKDNQVFIEAGAQERINVGDQLVVYSSTGEDLNVDGGMSFVGRDKQPTGVLTIINITPRYAIGRLEVPARELGIRVGDWAKSW</sequence>
<protein>
    <submittedName>
        <fullName evidence="4">Flagellar assembly T-like protein</fullName>
    </submittedName>
</protein>
<keyword evidence="4" id="KW-0969">Cilium</keyword>
<proteinExistence type="predicted"/>
<evidence type="ECO:0000259" key="3">
    <source>
        <dbReference type="Pfam" id="PF16548"/>
    </source>
</evidence>
<dbReference type="Pfam" id="PF16539">
    <property type="entry name" value="FlgT_M"/>
    <property type="match status" value="1"/>
</dbReference>
<dbReference type="EMBL" id="PTIY01000001">
    <property type="protein sequence ID" value="PPK73592.1"/>
    <property type="molecule type" value="Genomic_DNA"/>
</dbReference>
<dbReference type="Proteomes" id="UP000238071">
    <property type="component" value="Unassembled WGS sequence"/>
</dbReference>
<reference evidence="4 5" key="1">
    <citation type="submission" date="2018-02" db="EMBL/GenBank/DDBJ databases">
        <title>Subsurface microbial communities from deep shales in Ohio and West Virginia, USA.</title>
        <authorList>
            <person name="Wrighton K."/>
        </authorList>
    </citation>
    <scope>NUCLEOTIDE SEQUENCE [LARGE SCALE GENOMIC DNA]</scope>
    <source>
        <strain evidence="4 5">OWC-G53F</strain>
    </source>
</reference>
<evidence type="ECO:0000259" key="2">
    <source>
        <dbReference type="Pfam" id="PF16539"/>
    </source>
</evidence>
<keyword evidence="4" id="KW-0966">Cell projection</keyword>
<organism evidence="4 5">
    <name type="scientific">Methylobacter tundripaludum</name>
    <dbReference type="NCBI Taxonomy" id="173365"/>
    <lineage>
        <taxon>Bacteria</taxon>
        <taxon>Pseudomonadati</taxon>
        <taxon>Pseudomonadota</taxon>
        <taxon>Gammaproteobacteria</taxon>
        <taxon>Methylococcales</taxon>
        <taxon>Methylococcaceae</taxon>
        <taxon>Methylobacter</taxon>
    </lineage>
</organism>
<dbReference type="Pfam" id="PF16548">
    <property type="entry name" value="FlgT_N"/>
    <property type="match status" value="1"/>
</dbReference>
<dbReference type="OrthoDB" id="8778507at2"/>